<proteinExistence type="predicted"/>
<dbReference type="EMBL" id="LXQA010722321">
    <property type="protein sequence ID" value="MCI67717.1"/>
    <property type="molecule type" value="Genomic_DNA"/>
</dbReference>
<comment type="caution">
    <text evidence="1">The sequence shown here is derived from an EMBL/GenBank/DDBJ whole genome shotgun (WGS) entry which is preliminary data.</text>
</comment>
<feature type="non-terminal residue" evidence="1">
    <location>
        <position position="26"/>
    </location>
</feature>
<sequence>MASSSGIKEALPMAGKWSDITTNTYG</sequence>
<evidence type="ECO:0000313" key="1">
    <source>
        <dbReference type="EMBL" id="MCI67717.1"/>
    </source>
</evidence>
<evidence type="ECO:0000313" key="2">
    <source>
        <dbReference type="Proteomes" id="UP000265520"/>
    </source>
</evidence>
<name>A0A392U4Q8_9FABA</name>
<reference evidence="1 2" key="1">
    <citation type="journal article" date="2018" name="Front. Plant Sci.">
        <title>Red Clover (Trifolium pratense) and Zigzag Clover (T. medium) - A Picture of Genomic Similarities and Differences.</title>
        <authorList>
            <person name="Dluhosova J."/>
            <person name="Istvanek J."/>
            <person name="Nedelnik J."/>
            <person name="Repkova J."/>
        </authorList>
    </citation>
    <scope>NUCLEOTIDE SEQUENCE [LARGE SCALE GENOMIC DNA]</scope>
    <source>
        <strain evidence="2">cv. 10/8</strain>
        <tissue evidence="1">Leaf</tissue>
    </source>
</reference>
<dbReference type="AlphaFoldDB" id="A0A392U4Q8"/>
<organism evidence="1 2">
    <name type="scientific">Trifolium medium</name>
    <dbReference type="NCBI Taxonomy" id="97028"/>
    <lineage>
        <taxon>Eukaryota</taxon>
        <taxon>Viridiplantae</taxon>
        <taxon>Streptophyta</taxon>
        <taxon>Embryophyta</taxon>
        <taxon>Tracheophyta</taxon>
        <taxon>Spermatophyta</taxon>
        <taxon>Magnoliopsida</taxon>
        <taxon>eudicotyledons</taxon>
        <taxon>Gunneridae</taxon>
        <taxon>Pentapetalae</taxon>
        <taxon>rosids</taxon>
        <taxon>fabids</taxon>
        <taxon>Fabales</taxon>
        <taxon>Fabaceae</taxon>
        <taxon>Papilionoideae</taxon>
        <taxon>50 kb inversion clade</taxon>
        <taxon>NPAAA clade</taxon>
        <taxon>Hologalegina</taxon>
        <taxon>IRL clade</taxon>
        <taxon>Trifolieae</taxon>
        <taxon>Trifolium</taxon>
    </lineage>
</organism>
<protein>
    <submittedName>
        <fullName evidence="1">Uncharacterized protein</fullName>
    </submittedName>
</protein>
<keyword evidence="2" id="KW-1185">Reference proteome</keyword>
<accession>A0A392U4Q8</accession>
<dbReference type="Proteomes" id="UP000265520">
    <property type="component" value="Unassembled WGS sequence"/>
</dbReference>